<reference evidence="2 3" key="1">
    <citation type="journal article" date="2021" name="Nat. Plants">
        <title>The Taxus genome provides insights into paclitaxel biosynthesis.</title>
        <authorList>
            <person name="Xiong X."/>
            <person name="Gou J."/>
            <person name="Liao Q."/>
            <person name="Li Y."/>
            <person name="Zhou Q."/>
            <person name="Bi G."/>
            <person name="Li C."/>
            <person name="Du R."/>
            <person name="Wang X."/>
            <person name="Sun T."/>
            <person name="Guo L."/>
            <person name="Liang H."/>
            <person name="Lu P."/>
            <person name="Wu Y."/>
            <person name="Zhang Z."/>
            <person name="Ro D.K."/>
            <person name="Shang Y."/>
            <person name="Huang S."/>
            <person name="Yan J."/>
        </authorList>
    </citation>
    <scope>NUCLEOTIDE SEQUENCE [LARGE SCALE GENOMIC DNA]</scope>
    <source>
        <strain evidence="2">Ta-2019</strain>
    </source>
</reference>
<comment type="caution">
    <text evidence="2">The sequence shown here is derived from an EMBL/GenBank/DDBJ whole genome shotgun (WGS) entry which is preliminary data.</text>
</comment>
<name>A0AA38LR82_TAXCH</name>
<evidence type="ECO:0000256" key="1">
    <source>
        <dbReference type="SAM" id="MobiDB-lite"/>
    </source>
</evidence>
<dbReference type="EMBL" id="JAHRHJ020000001">
    <property type="protein sequence ID" value="KAH9331850.1"/>
    <property type="molecule type" value="Genomic_DNA"/>
</dbReference>
<proteinExistence type="predicted"/>
<evidence type="ECO:0000313" key="2">
    <source>
        <dbReference type="EMBL" id="KAH9331850.1"/>
    </source>
</evidence>
<organism evidence="2 3">
    <name type="scientific">Taxus chinensis</name>
    <name type="common">Chinese yew</name>
    <name type="synonym">Taxus wallichiana var. chinensis</name>
    <dbReference type="NCBI Taxonomy" id="29808"/>
    <lineage>
        <taxon>Eukaryota</taxon>
        <taxon>Viridiplantae</taxon>
        <taxon>Streptophyta</taxon>
        <taxon>Embryophyta</taxon>
        <taxon>Tracheophyta</taxon>
        <taxon>Spermatophyta</taxon>
        <taxon>Pinopsida</taxon>
        <taxon>Pinidae</taxon>
        <taxon>Conifers II</taxon>
        <taxon>Cupressales</taxon>
        <taxon>Taxaceae</taxon>
        <taxon>Taxus</taxon>
    </lineage>
</organism>
<accession>A0AA38LR82</accession>
<dbReference type="Proteomes" id="UP000824469">
    <property type="component" value="Unassembled WGS sequence"/>
</dbReference>
<feature type="region of interest" description="Disordered" evidence="1">
    <location>
        <begin position="1"/>
        <end position="53"/>
    </location>
</feature>
<keyword evidence="3" id="KW-1185">Reference proteome</keyword>
<evidence type="ECO:0000313" key="3">
    <source>
        <dbReference type="Proteomes" id="UP000824469"/>
    </source>
</evidence>
<feature type="non-terminal residue" evidence="2">
    <location>
        <position position="53"/>
    </location>
</feature>
<gene>
    <name evidence="2" type="ORF">KI387_003958</name>
</gene>
<feature type="compositionally biased region" description="Basic and acidic residues" evidence="1">
    <location>
        <begin position="28"/>
        <end position="53"/>
    </location>
</feature>
<dbReference type="AlphaFoldDB" id="A0AA38LR82"/>
<sequence>MRHIERRPSRSQRSQGGVATAGMSVTGRRREVPQGTSRERCRGRWGELRDPHI</sequence>
<protein>
    <submittedName>
        <fullName evidence="2">Uncharacterized protein</fullName>
    </submittedName>
</protein>